<evidence type="ECO:0000256" key="1">
    <source>
        <dbReference type="SAM" id="MobiDB-lite"/>
    </source>
</evidence>
<evidence type="ECO:0000313" key="3">
    <source>
        <dbReference type="Proteomes" id="UP001176517"/>
    </source>
</evidence>
<feature type="compositionally biased region" description="Acidic residues" evidence="1">
    <location>
        <begin position="357"/>
        <end position="392"/>
    </location>
</feature>
<dbReference type="EMBL" id="JAPDMZ010000057">
    <property type="protein sequence ID" value="KAK0552876.1"/>
    <property type="molecule type" value="Genomic_DNA"/>
</dbReference>
<feature type="compositionally biased region" description="Low complexity" evidence="1">
    <location>
        <begin position="399"/>
        <end position="409"/>
    </location>
</feature>
<feature type="region of interest" description="Disordered" evidence="1">
    <location>
        <begin position="278"/>
        <end position="312"/>
    </location>
</feature>
<feature type="region of interest" description="Disordered" evidence="1">
    <location>
        <begin position="673"/>
        <end position="700"/>
    </location>
</feature>
<feature type="compositionally biased region" description="Low complexity" evidence="1">
    <location>
        <begin position="618"/>
        <end position="631"/>
    </location>
</feature>
<feature type="compositionally biased region" description="Low complexity" evidence="1">
    <location>
        <begin position="726"/>
        <end position="751"/>
    </location>
</feature>
<comment type="caution">
    <text evidence="2">The sequence shown here is derived from an EMBL/GenBank/DDBJ whole genome shotgun (WGS) entry which is preliminary data.</text>
</comment>
<feature type="compositionally biased region" description="Acidic residues" evidence="1">
    <location>
        <begin position="807"/>
        <end position="828"/>
    </location>
</feature>
<protein>
    <submittedName>
        <fullName evidence="2">Uncharacterized protein</fullName>
    </submittedName>
</protein>
<feature type="compositionally biased region" description="Low complexity" evidence="1">
    <location>
        <begin position="288"/>
        <end position="308"/>
    </location>
</feature>
<gene>
    <name evidence="2" type="ORF">OC846_002714</name>
</gene>
<feature type="compositionally biased region" description="Basic and acidic residues" evidence="1">
    <location>
        <begin position="894"/>
        <end position="921"/>
    </location>
</feature>
<feature type="compositionally biased region" description="Polar residues" evidence="1">
    <location>
        <begin position="632"/>
        <end position="644"/>
    </location>
</feature>
<feature type="compositionally biased region" description="Polar residues" evidence="1">
    <location>
        <begin position="1137"/>
        <end position="1149"/>
    </location>
</feature>
<feature type="compositionally biased region" description="Low complexity" evidence="1">
    <location>
        <begin position="1221"/>
        <end position="1235"/>
    </location>
</feature>
<dbReference type="AlphaFoldDB" id="A0AAN6JRW0"/>
<feature type="region of interest" description="Disordered" evidence="1">
    <location>
        <begin position="1057"/>
        <end position="1265"/>
    </location>
</feature>
<sequence length="1265" mass="136821">MSKRTRIPAAPRSAMPEPITGPPAPSYSASQERGPTLKKAHTTAEQRAQVEHLQRTPLSDNLIDSFLRENPTNVTRFTLRAFHCDQHNTPPHRPYWPNDHYGLGPRALELHIKLWKRRPKIILHNNRPHSAPSISSTSATAQQPNSAHSPELASTATAADQLGSIDIVQNWVQVAVAYAWLKDRRKKGRELGAKGIPPWSITPRPRNLGIARLLDLHKLTRKAVVEIVRKDVWADETNGCQTLVKFALSHKSCSYFCGIDTIHGPGGLNVWSTLYLDPKTPDPTPEKAQSSSSNQNRQASQAASGQAGPKTVKVLVRKGRKRSLFSRGSLRDYLTAQTDKFQQSASGGGSRSSEAIPEPDFEIIEEEDEDEMEESDEEREDDDDDEEEDEDDGVRRPGQRSQGSSQPGSQRDRSRSNTGKGRRRPKMPPPDRIMLALKSKSDAHDLQEILKPFLHVHFLAEYRQIERAFDAELDRLREASVDVESYIRQAVKLDEASPGLEAQKLINLLPKTLSLPSAGSGAKTQPLEVAHDSDGDIVCLPDNPSAERERKRRIQKRKDDRAAARARGRRASDEEEEEEEGEEDEIYCSSDTDPIGRSLEHTAQKNRQKRSSNQGGASHSLETSSQSRSSSPTARFNTASQGQLLGNGEEKGKKRQHRNVLAQMTTQLVQSGRLSGHADYHGDDSGGARSEAGPSSRPIHRIRSILEDDDYDEVENVRPAHRVVPSQASSRSQHGSSPLAQQQLQQSQPIRRQYEGRAGQIAIPAFLQSELAKAHGGGLRSVTYNFGDMDLDQLDDAVEGEHVSDGGEYEEDDQRLEGSESDDDGDDNDFARVERAGKKRVRGRRRKKNGKAARGGGGSANVRNRAPARDEDGFERLSDDVDSADEAVRQVQEFMERERREQAEAEAEAKANAKAAEEAAGKKLVAQKEQALGAVESGSFYGAKAAHGGGAARMAPKSTATAAAAAAGASLSNGHAGSAESSALTNGTGPDAEDKENRRPAAAARTTMVVDDDGHMVVAGGDVGAAAAVMKDAHWIASTLVTPQAASLPVLAASTAHSSPAAKTPRIGAGAGRKRKRPEVDAVRPASEGNESRGEETPSLLLLPHHADNPEREGGVNGRARRSNAGVPSAALRADYQLSSPKLTKSSGSRGEAVKTSPYFQANDAASTGNHAATTHDEEDDDAVLVILPPGSDSSVKPAFRQRSNGAVPNGMLASTSPHQSSRAAAADPVPASPAKGTPRAADTEETRDAGDDSDELQELMAQQR</sequence>
<feature type="region of interest" description="Disordered" evidence="1">
    <location>
        <begin position="1"/>
        <end position="51"/>
    </location>
</feature>
<feature type="region of interest" description="Disordered" evidence="1">
    <location>
        <begin position="516"/>
        <end position="657"/>
    </location>
</feature>
<feature type="compositionally biased region" description="Low complexity" evidence="1">
    <location>
        <begin position="130"/>
        <end position="144"/>
    </location>
</feature>
<feature type="region of interest" description="Disordered" evidence="1">
    <location>
        <begin position="972"/>
        <end position="1001"/>
    </location>
</feature>
<keyword evidence="3" id="KW-1185">Reference proteome</keyword>
<feature type="compositionally biased region" description="Basic and acidic residues" evidence="1">
    <location>
        <begin position="1242"/>
        <end position="1251"/>
    </location>
</feature>
<name>A0AAN6JRW0_9BASI</name>
<feature type="compositionally biased region" description="Basic and acidic residues" evidence="1">
    <location>
        <begin position="676"/>
        <end position="686"/>
    </location>
</feature>
<feature type="region of interest" description="Disordered" evidence="1">
    <location>
        <begin position="126"/>
        <end position="154"/>
    </location>
</feature>
<feature type="compositionally biased region" description="Basic and acidic residues" evidence="1">
    <location>
        <begin position="42"/>
        <end position="51"/>
    </location>
</feature>
<evidence type="ECO:0000313" key="2">
    <source>
        <dbReference type="EMBL" id="KAK0552876.1"/>
    </source>
</evidence>
<accession>A0AAN6JRW0</accession>
<feature type="region of interest" description="Disordered" evidence="1">
    <location>
        <begin position="800"/>
        <end position="921"/>
    </location>
</feature>
<feature type="compositionally biased region" description="Basic and acidic residues" evidence="1">
    <location>
        <begin position="867"/>
        <end position="879"/>
    </location>
</feature>
<feature type="compositionally biased region" description="Polar residues" evidence="1">
    <location>
        <begin position="145"/>
        <end position="154"/>
    </location>
</feature>
<feature type="region of interest" description="Disordered" evidence="1">
    <location>
        <begin position="340"/>
        <end position="432"/>
    </location>
</feature>
<proteinExistence type="predicted"/>
<feature type="compositionally biased region" description="Polar residues" evidence="1">
    <location>
        <begin position="1158"/>
        <end position="1170"/>
    </location>
</feature>
<feature type="compositionally biased region" description="Basic residues" evidence="1">
    <location>
        <begin position="837"/>
        <end position="851"/>
    </location>
</feature>
<feature type="region of interest" description="Disordered" evidence="1">
    <location>
        <begin position="723"/>
        <end position="751"/>
    </location>
</feature>
<feature type="compositionally biased region" description="Basic and acidic residues" evidence="1">
    <location>
        <begin position="1105"/>
        <end position="1114"/>
    </location>
</feature>
<organism evidence="2 3">
    <name type="scientific">Tilletia horrida</name>
    <dbReference type="NCBI Taxonomy" id="155126"/>
    <lineage>
        <taxon>Eukaryota</taxon>
        <taxon>Fungi</taxon>
        <taxon>Dikarya</taxon>
        <taxon>Basidiomycota</taxon>
        <taxon>Ustilaginomycotina</taxon>
        <taxon>Exobasidiomycetes</taxon>
        <taxon>Tilletiales</taxon>
        <taxon>Tilletiaceae</taxon>
        <taxon>Tilletia</taxon>
    </lineage>
</organism>
<feature type="compositionally biased region" description="Polar residues" evidence="1">
    <location>
        <begin position="1202"/>
        <end position="1220"/>
    </location>
</feature>
<dbReference type="Proteomes" id="UP001176517">
    <property type="component" value="Unassembled WGS sequence"/>
</dbReference>
<feature type="compositionally biased region" description="Acidic residues" evidence="1">
    <location>
        <begin position="573"/>
        <end position="586"/>
    </location>
</feature>
<reference evidence="2" key="1">
    <citation type="journal article" date="2023" name="PhytoFront">
        <title>Draft Genome Resources of Seven Strains of Tilletia horrida, Causal Agent of Kernel Smut of Rice.</title>
        <authorList>
            <person name="Khanal S."/>
            <person name="Antony Babu S."/>
            <person name="Zhou X.G."/>
        </authorList>
    </citation>
    <scope>NUCLEOTIDE SEQUENCE</scope>
    <source>
        <strain evidence="2">TX6</strain>
    </source>
</reference>